<protein>
    <submittedName>
        <fullName evidence="2">Uncharacterized protein</fullName>
    </submittedName>
</protein>
<evidence type="ECO:0000313" key="3">
    <source>
        <dbReference type="Proteomes" id="UP001152607"/>
    </source>
</evidence>
<keyword evidence="3" id="KW-1185">Reference proteome</keyword>
<dbReference type="Proteomes" id="UP001152607">
    <property type="component" value="Unassembled WGS sequence"/>
</dbReference>
<feature type="compositionally biased region" description="Basic and acidic residues" evidence="1">
    <location>
        <begin position="370"/>
        <end position="384"/>
    </location>
</feature>
<comment type="caution">
    <text evidence="2">The sequence shown here is derived from an EMBL/GenBank/DDBJ whole genome shotgun (WGS) entry which is preliminary data.</text>
</comment>
<feature type="region of interest" description="Disordered" evidence="1">
    <location>
        <begin position="1"/>
        <end position="283"/>
    </location>
</feature>
<evidence type="ECO:0000256" key="1">
    <source>
        <dbReference type="SAM" id="MobiDB-lite"/>
    </source>
</evidence>
<reference evidence="2" key="1">
    <citation type="submission" date="2023-01" db="EMBL/GenBank/DDBJ databases">
        <authorList>
            <person name="Van Ghelder C."/>
            <person name="Rancurel C."/>
        </authorList>
    </citation>
    <scope>NUCLEOTIDE SEQUENCE</scope>
    <source>
        <strain evidence="2">CNCM I-4278</strain>
    </source>
</reference>
<dbReference type="OrthoDB" id="294251at2759"/>
<sequence>MPGRPPHPTLPSAPSHLDTNITPVSATTTTTITTPTSAVEPPLSARSQYLPYRPPNSDYTPPASPQPVNPYAASAARKGFGSGRLKQPAKLNMETALPPAYERPVYSPSPSSSPPLPPLPSPKFALRQRTPSLLRHAATSSPLNSGYPRAEQVMGSPTFGPMQMRHPSGAGPTSDPRAIFNALGSNPVNRTSATWESTPEDTPEPPMQDHHHQQRTRGMTSASQRNYAAANPHPPLRSTTSIPDFGPARSGDRSNLSGAYRPNRGGPNWSHNDHYPPRYFRGEEPRASFRSGFTNNSSIFMEASGTERSSMATGRSSVSDAPESTYSRDRSEERDLSSDTLPTTVSPDEEDVMSTVEDVIDAYFDDIDTEEQHKRYSDVRDDRSSGYSQGDDARYYHAISAPSQTHFGGQDPDTPAHSFHEENDTAAGDTPTSPLGATGH</sequence>
<feature type="compositionally biased region" description="Polar residues" evidence="1">
    <location>
        <begin position="183"/>
        <end position="197"/>
    </location>
</feature>
<feature type="compositionally biased region" description="Acidic residues" evidence="1">
    <location>
        <begin position="347"/>
        <end position="369"/>
    </location>
</feature>
<dbReference type="AlphaFoldDB" id="A0A9W4UU80"/>
<feature type="compositionally biased region" description="Basic and acidic residues" evidence="1">
    <location>
        <begin position="326"/>
        <end position="337"/>
    </location>
</feature>
<accession>A0A9W4UU80</accession>
<organism evidence="2 3">
    <name type="scientific">Periconia digitata</name>
    <dbReference type="NCBI Taxonomy" id="1303443"/>
    <lineage>
        <taxon>Eukaryota</taxon>
        <taxon>Fungi</taxon>
        <taxon>Dikarya</taxon>
        <taxon>Ascomycota</taxon>
        <taxon>Pezizomycotina</taxon>
        <taxon>Dothideomycetes</taxon>
        <taxon>Pleosporomycetidae</taxon>
        <taxon>Pleosporales</taxon>
        <taxon>Massarineae</taxon>
        <taxon>Periconiaceae</taxon>
        <taxon>Periconia</taxon>
    </lineage>
</organism>
<feature type="compositionally biased region" description="Basic and acidic residues" evidence="1">
    <location>
        <begin position="271"/>
        <end position="283"/>
    </location>
</feature>
<feature type="compositionally biased region" description="Pro residues" evidence="1">
    <location>
        <begin position="1"/>
        <end position="11"/>
    </location>
</feature>
<dbReference type="EMBL" id="CAOQHR010000010">
    <property type="protein sequence ID" value="CAI6340438.1"/>
    <property type="molecule type" value="Genomic_DNA"/>
</dbReference>
<feature type="region of interest" description="Disordered" evidence="1">
    <location>
        <begin position="300"/>
        <end position="440"/>
    </location>
</feature>
<feature type="compositionally biased region" description="Polar residues" evidence="1">
    <location>
        <begin position="216"/>
        <end position="226"/>
    </location>
</feature>
<feature type="compositionally biased region" description="Low complexity" evidence="1">
    <location>
        <begin position="21"/>
        <end position="39"/>
    </location>
</feature>
<feature type="compositionally biased region" description="Polar residues" evidence="1">
    <location>
        <begin position="430"/>
        <end position="440"/>
    </location>
</feature>
<evidence type="ECO:0000313" key="2">
    <source>
        <dbReference type="EMBL" id="CAI6340438.1"/>
    </source>
</evidence>
<proteinExistence type="predicted"/>
<feature type="compositionally biased region" description="Polar residues" evidence="1">
    <location>
        <begin position="306"/>
        <end position="325"/>
    </location>
</feature>
<gene>
    <name evidence="2" type="ORF">PDIGIT_LOCUS13614</name>
</gene>
<feature type="compositionally biased region" description="Pro residues" evidence="1">
    <location>
        <begin position="111"/>
        <end position="121"/>
    </location>
</feature>
<name>A0A9W4UU80_9PLEO</name>